<reference evidence="5" key="1">
    <citation type="journal article" date="2019" name="Int. J. Syst. Evol. Microbiol.">
        <title>The Global Catalogue of Microorganisms (GCM) 10K type strain sequencing project: providing services to taxonomists for standard genome sequencing and annotation.</title>
        <authorList>
            <consortium name="The Broad Institute Genomics Platform"/>
            <consortium name="The Broad Institute Genome Sequencing Center for Infectious Disease"/>
            <person name="Wu L."/>
            <person name="Ma J."/>
        </authorList>
    </citation>
    <scope>NUCLEOTIDE SEQUENCE [LARGE SCALE GENOMIC DNA]</scope>
    <source>
        <strain evidence="5">KCTC 42730</strain>
    </source>
</reference>
<gene>
    <name evidence="4" type="ORF">ACFOEE_08215</name>
</gene>
<dbReference type="InterPro" id="IPR040626">
    <property type="entry name" value="Pepdidase_M14_N"/>
</dbReference>
<evidence type="ECO:0000313" key="4">
    <source>
        <dbReference type="EMBL" id="MFC3032499.1"/>
    </source>
</evidence>
<organism evidence="4 5">
    <name type="scientific">Pseudoalteromonas fenneropenaei</name>
    <dbReference type="NCBI Taxonomy" id="1737459"/>
    <lineage>
        <taxon>Bacteria</taxon>
        <taxon>Pseudomonadati</taxon>
        <taxon>Pseudomonadota</taxon>
        <taxon>Gammaproteobacteria</taxon>
        <taxon>Alteromonadales</taxon>
        <taxon>Pseudoalteromonadaceae</taxon>
        <taxon>Pseudoalteromonas</taxon>
    </lineage>
</organism>
<keyword evidence="4" id="KW-0121">Carboxypeptidase</keyword>
<dbReference type="Pfam" id="PF18027">
    <property type="entry name" value="Pepdidase_M14_N"/>
    <property type="match status" value="1"/>
</dbReference>
<evidence type="ECO:0000259" key="3">
    <source>
        <dbReference type="PROSITE" id="PS52035"/>
    </source>
</evidence>
<keyword evidence="4" id="KW-0645">Protease</keyword>
<dbReference type="Pfam" id="PF00246">
    <property type="entry name" value="Peptidase_M14"/>
    <property type="match status" value="1"/>
</dbReference>
<evidence type="ECO:0000256" key="2">
    <source>
        <dbReference type="PROSITE-ProRule" id="PRU01379"/>
    </source>
</evidence>
<dbReference type="PANTHER" id="PTHR12756">
    <property type="entry name" value="CYTOSOLIC CARBOXYPEPTIDASE"/>
    <property type="match status" value="1"/>
</dbReference>
<comment type="cofactor">
    <cofactor evidence="1">
        <name>Zn(2+)</name>
        <dbReference type="ChEBI" id="CHEBI:29105"/>
    </cofactor>
</comment>
<sequence length="367" mass="40794">MLIINSDFEGGSIAVLQANTADEIQLALKSDNIACAKQWFYFSVETTEPAQHRIRISNASKASFSQGWNDHRAFASYDNIEWFSIETTYNNGELVFTHQAHSKLVYYAYFVPYSSSMQNSLLSDCAKSSKMKLTTIGFTTQHRAIEMVSVGACSASSKQIWIIARQHPGETVAQWIAHGVIEALLAVSDNALENITFNIIANMNPDGSHLGNHRTNALGIDLNRQWHQPSVELCPEVFHVMQAMKSTGVDLFIDLHGDETLPYNFMMVEKNARQGEKLKLRLAQHSELFQDQIDYDSAQTGCGSTTCASACGSKKATTYVHEQFGATSILFEAAMKQIRNPQGTLVWDHKAARQLGAQLVMTLISNE</sequence>
<feature type="domain" description="Peptidase M14" evidence="3">
    <location>
        <begin position="109"/>
        <end position="367"/>
    </location>
</feature>
<proteinExistence type="inferred from homology"/>
<dbReference type="PROSITE" id="PS52035">
    <property type="entry name" value="PEPTIDASE_M14"/>
    <property type="match status" value="1"/>
</dbReference>
<dbReference type="PANTHER" id="PTHR12756:SF11">
    <property type="entry name" value="CYTOSOLIC CARBOXYPEPTIDASE 1"/>
    <property type="match status" value="1"/>
</dbReference>
<dbReference type="GO" id="GO:0004180">
    <property type="term" value="F:carboxypeptidase activity"/>
    <property type="evidence" value="ECO:0007669"/>
    <property type="project" value="UniProtKB-KW"/>
</dbReference>
<dbReference type="SUPFAM" id="SSF53187">
    <property type="entry name" value="Zn-dependent exopeptidases"/>
    <property type="match status" value="1"/>
</dbReference>
<dbReference type="Gene3D" id="2.60.40.3120">
    <property type="match status" value="1"/>
</dbReference>
<protein>
    <submittedName>
        <fullName evidence="4">M14-type cytosolic carboxypeptidase</fullName>
    </submittedName>
</protein>
<dbReference type="Gene3D" id="3.40.630.10">
    <property type="entry name" value="Zn peptidases"/>
    <property type="match status" value="1"/>
</dbReference>
<dbReference type="EMBL" id="JBHRSD010000013">
    <property type="protein sequence ID" value="MFC3032499.1"/>
    <property type="molecule type" value="Genomic_DNA"/>
</dbReference>
<name>A0ABV7CIL4_9GAMM</name>
<dbReference type="SMART" id="SM00631">
    <property type="entry name" value="Zn_pept"/>
    <property type="match status" value="1"/>
</dbReference>
<comment type="caution">
    <text evidence="2">Lacks conserved residue(s) required for the propagation of feature annotation.</text>
</comment>
<accession>A0ABV7CIL4</accession>
<dbReference type="RefSeq" id="WP_377123067.1">
    <property type="nucleotide sequence ID" value="NZ_JBHRSD010000013.1"/>
</dbReference>
<dbReference type="InterPro" id="IPR000834">
    <property type="entry name" value="Peptidase_M14"/>
</dbReference>
<evidence type="ECO:0000313" key="5">
    <source>
        <dbReference type="Proteomes" id="UP001595453"/>
    </source>
</evidence>
<keyword evidence="4" id="KW-0378">Hydrolase</keyword>
<keyword evidence="5" id="KW-1185">Reference proteome</keyword>
<dbReference type="Proteomes" id="UP001595453">
    <property type="component" value="Unassembled WGS sequence"/>
</dbReference>
<dbReference type="InterPro" id="IPR050821">
    <property type="entry name" value="Cytosolic_carboxypeptidase"/>
</dbReference>
<comment type="similarity">
    <text evidence="2">Belongs to the peptidase M14 family.</text>
</comment>
<evidence type="ECO:0000256" key="1">
    <source>
        <dbReference type="ARBA" id="ARBA00001947"/>
    </source>
</evidence>
<comment type="caution">
    <text evidence="4">The sequence shown here is derived from an EMBL/GenBank/DDBJ whole genome shotgun (WGS) entry which is preliminary data.</text>
</comment>